<dbReference type="Pfam" id="PF00096">
    <property type="entry name" value="zf-C2H2"/>
    <property type="match status" value="2"/>
</dbReference>
<evidence type="ECO:0000259" key="2">
    <source>
        <dbReference type="PROSITE" id="PS50157"/>
    </source>
</evidence>
<comment type="caution">
    <text evidence="3">The sequence shown here is derived from an EMBL/GenBank/DDBJ whole genome shotgun (WGS) entry which is preliminary data.</text>
</comment>
<dbReference type="PROSITE" id="PS50157">
    <property type="entry name" value="ZINC_FINGER_C2H2_2"/>
    <property type="match status" value="1"/>
</dbReference>
<feature type="domain" description="C2H2-type" evidence="2">
    <location>
        <begin position="44"/>
        <end position="67"/>
    </location>
</feature>
<accession>A0AAN8EXE2</accession>
<name>A0AAN8EXE2_TRICO</name>
<dbReference type="InterPro" id="IPR052797">
    <property type="entry name" value="RegFact_GeneExpr_CellDeath"/>
</dbReference>
<dbReference type="GO" id="GO:0008270">
    <property type="term" value="F:zinc ion binding"/>
    <property type="evidence" value="ECO:0007669"/>
    <property type="project" value="UniProtKB-KW"/>
</dbReference>
<dbReference type="InterPro" id="IPR011011">
    <property type="entry name" value="Znf_FYVE_PHD"/>
</dbReference>
<keyword evidence="1" id="KW-0862">Zinc</keyword>
<dbReference type="PROSITE" id="PS00028">
    <property type="entry name" value="ZINC_FINGER_C2H2_1"/>
    <property type="match status" value="2"/>
</dbReference>
<keyword evidence="1" id="KW-0863">Zinc-finger</keyword>
<dbReference type="AlphaFoldDB" id="A0AAN8EXE2"/>
<organism evidence="3 4">
    <name type="scientific">Trichostrongylus colubriformis</name>
    <name type="common">Black scour worm</name>
    <dbReference type="NCBI Taxonomy" id="6319"/>
    <lineage>
        <taxon>Eukaryota</taxon>
        <taxon>Metazoa</taxon>
        <taxon>Ecdysozoa</taxon>
        <taxon>Nematoda</taxon>
        <taxon>Chromadorea</taxon>
        <taxon>Rhabditida</taxon>
        <taxon>Rhabditina</taxon>
        <taxon>Rhabditomorpha</taxon>
        <taxon>Strongyloidea</taxon>
        <taxon>Trichostrongylidae</taxon>
        <taxon>Trichostrongylus</taxon>
    </lineage>
</organism>
<dbReference type="EMBL" id="WIXE01020963">
    <property type="protein sequence ID" value="KAK5968820.1"/>
    <property type="molecule type" value="Genomic_DNA"/>
</dbReference>
<dbReference type="Proteomes" id="UP001331761">
    <property type="component" value="Unassembled WGS sequence"/>
</dbReference>
<reference evidence="3 4" key="1">
    <citation type="submission" date="2019-10" db="EMBL/GenBank/DDBJ databases">
        <title>Assembly and Annotation for the nematode Trichostrongylus colubriformis.</title>
        <authorList>
            <person name="Martin J."/>
        </authorList>
    </citation>
    <scope>NUCLEOTIDE SEQUENCE [LARGE SCALE GENOMIC DNA]</scope>
    <source>
        <strain evidence="3">G859</strain>
        <tissue evidence="3">Whole worm</tissue>
    </source>
</reference>
<evidence type="ECO:0000256" key="1">
    <source>
        <dbReference type="PROSITE-ProRule" id="PRU00042"/>
    </source>
</evidence>
<dbReference type="PANTHER" id="PTHR33936">
    <property type="entry name" value="PROTEIN CBG17840"/>
    <property type="match status" value="1"/>
</dbReference>
<dbReference type="Gene3D" id="3.30.160.60">
    <property type="entry name" value="Classic Zinc Finger"/>
    <property type="match status" value="1"/>
</dbReference>
<proteinExistence type="predicted"/>
<dbReference type="SMART" id="SM00355">
    <property type="entry name" value="ZnF_C2H2"/>
    <property type="match status" value="2"/>
</dbReference>
<sequence length="486" mass="55378">MLICKNDEGCEGTSSSAATSFRSGASPIYIERKQIQPARSQKIFACPLCTQILSSSSNLNRHLSEVHERVGRYEKAMIRKGENWIRETCPICQKSLDSPAELIRHAREKHDFSGVIQHETFANYDEFAKWKESMGRLHDSYWSRKSETTKNYVRYLYYRCYRSTNSDRRISKKRRARMRTTLHRSCTSFMKVKVDVTTGITTVEFCLEHLGHEQAPENHIGLRAESDGFPEHHGHELAPENHIGSRANNEGCSEHLGHERAPENHIGSRAENEEIITIVDESDLGIERAKTLVRETDKETEGLYFTASQDVRHVIKKKLSAISDGCLKLQQQSSKEAYRNLRKVDGLLSEALSVFIMTEPNNSELRLIENTGKQEIGEQYTVSTPEASVKPGPKETFRMCQVVPAITNGDVNDKVVKCNVCGQREPLVYDIGTRKAMIDWMLCDACGIWVHMDCAKTRECSNCNEGYLELDDFAVIVNKRHKNVRK</sequence>
<dbReference type="SUPFAM" id="SSF57903">
    <property type="entry name" value="FYVE/PHD zinc finger"/>
    <property type="match status" value="1"/>
</dbReference>
<protein>
    <recommendedName>
        <fullName evidence="2">C2H2-type domain-containing protein</fullName>
    </recommendedName>
</protein>
<evidence type="ECO:0000313" key="3">
    <source>
        <dbReference type="EMBL" id="KAK5968820.1"/>
    </source>
</evidence>
<dbReference type="PANTHER" id="PTHR33936:SF25">
    <property type="entry name" value="C2H2-TYPE DOMAIN-CONTAINING PROTEIN"/>
    <property type="match status" value="1"/>
</dbReference>
<dbReference type="InterPro" id="IPR013087">
    <property type="entry name" value="Znf_C2H2_type"/>
</dbReference>
<keyword evidence="1" id="KW-0479">Metal-binding</keyword>
<gene>
    <name evidence="3" type="ORF">GCK32_004620</name>
</gene>
<evidence type="ECO:0000313" key="4">
    <source>
        <dbReference type="Proteomes" id="UP001331761"/>
    </source>
</evidence>
<keyword evidence="4" id="KW-1185">Reference proteome</keyword>